<evidence type="ECO:0000313" key="3">
    <source>
        <dbReference type="Proteomes" id="UP000000845"/>
    </source>
</evidence>
<dbReference type="AlphaFoldDB" id="D1AQT6"/>
<dbReference type="RefSeq" id="WP_012862928.1">
    <property type="nucleotide sequence ID" value="NC_013517.1"/>
</dbReference>
<accession>D1AQT6</accession>
<dbReference type="InterPro" id="IPR032710">
    <property type="entry name" value="NTF2-like_dom_sf"/>
</dbReference>
<feature type="domain" description="SnoaL-like" evidence="1">
    <location>
        <begin position="8"/>
        <end position="69"/>
    </location>
</feature>
<dbReference type="Gene3D" id="3.10.450.50">
    <property type="match status" value="1"/>
</dbReference>
<dbReference type="Pfam" id="PF12680">
    <property type="entry name" value="SnoaL_2"/>
    <property type="match status" value="1"/>
</dbReference>
<dbReference type="Proteomes" id="UP000000845">
    <property type="component" value="Chromosome"/>
</dbReference>
<dbReference type="SUPFAM" id="SSF54427">
    <property type="entry name" value="NTF2-like"/>
    <property type="match status" value="1"/>
</dbReference>
<reference evidence="3" key="1">
    <citation type="submission" date="2009-09" db="EMBL/GenBank/DDBJ databases">
        <title>The complete chromosome of Sebaldella termitidis ATCC 33386.</title>
        <authorList>
            <consortium name="US DOE Joint Genome Institute (JGI-PGF)"/>
            <person name="Lucas S."/>
            <person name="Copeland A."/>
            <person name="Lapidus A."/>
            <person name="Glavina del Rio T."/>
            <person name="Dalin E."/>
            <person name="Tice H."/>
            <person name="Bruce D."/>
            <person name="Goodwin L."/>
            <person name="Pitluck S."/>
            <person name="Kyrpides N."/>
            <person name="Mavromatis K."/>
            <person name="Ivanova N."/>
            <person name="Mikhailova N."/>
            <person name="Sims D."/>
            <person name="Meincke L."/>
            <person name="Brettin T."/>
            <person name="Detter J.C."/>
            <person name="Han C."/>
            <person name="Larimer F."/>
            <person name="Land M."/>
            <person name="Hauser L."/>
            <person name="Markowitz V."/>
            <person name="Cheng J.F."/>
            <person name="Hugenholtz P."/>
            <person name="Woyke T."/>
            <person name="Wu D."/>
            <person name="Eisen J.A."/>
        </authorList>
    </citation>
    <scope>NUCLEOTIDE SEQUENCE [LARGE SCALE GENOMIC DNA]</scope>
    <source>
        <strain evidence="3">ATCC 33386 / NCTC 11300</strain>
    </source>
</reference>
<protein>
    <recommendedName>
        <fullName evidence="1">SnoaL-like domain-containing protein</fullName>
    </recommendedName>
</protein>
<evidence type="ECO:0000313" key="2">
    <source>
        <dbReference type="EMBL" id="ACZ10346.1"/>
    </source>
</evidence>
<dbReference type="InterPro" id="IPR037401">
    <property type="entry name" value="SnoaL-like"/>
</dbReference>
<keyword evidence="3" id="KW-1185">Reference proteome</keyword>
<dbReference type="HOGENOM" id="CLU_2023174_0_0_0"/>
<evidence type="ECO:0000259" key="1">
    <source>
        <dbReference type="Pfam" id="PF12680"/>
    </source>
</evidence>
<sequence length="125" mass="15003">MIEDIILQFVEAINEHNVEKIIELMSEDHEFIDTWNRKETKKEMSKGWKDYFEWFPDYHIEILEYFKSNASIGLLGFASGSYKGNKNSYWKIPAFWKIRVEKEKVKLWQVVADSKIPFDSMNERS</sequence>
<gene>
    <name evidence="2" type="ordered locus">Sterm_3511</name>
</gene>
<dbReference type="EMBL" id="CP001739">
    <property type="protein sequence ID" value="ACZ10346.1"/>
    <property type="molecule type" value="Genomic_DNA"/>
</dbReference>
<dbReference type="eggNOG" id="ENOG5032YVP">
    <property type="taxonomic scope" value="Bacteria"/>
</dbReference>
<dbReference type="STRING" id="526218.Sterm_3511"/>
<name>D1AQT6_SEBTE</name>
<dbReference type="KEGG" id="str:Sterm_3511"/>
<organism evidence="2 3">
    <name type="scientific">Sebaldella termitidis (strain ATCC 33386 / NCTC 11300)</name>
    <dbReference type="NCBI Taxonomy" id="526218"/>
    <lineage>
        <taxon>Bacteria</taxon>
        <taxon>Fusobacteriati</taxon>
        <taxon>Fusobacteriota</taxon>
        <taxon>Fusobacteriia</taxon>
        <taxon>Fusobacteriales</taxon>
        <taxon>Leptotrichiaceae</taxon>
        <taxon>Sebaldella</taxon>
    </lineage>
</organism>
<reference evidence="2 3" key="2">
    <citation type="journal article" date="2010" name="Stand. Genomic Sci.">
        <title>Complete genome sequence of Sebaldella termitidis type strain (NCTC 11300).</title>
        <authorList>
            <person name="Harmon-Smith M."/>
            <person name="Celia L."/>
            <person name="Chertkov O."/>
            <person name="Lapidus A."/>
            <person name="Copeland A."/>
            <person name="Glavina Del Rio T."/>
            <person name="Nolan M."/>
            <person name="Lucas S."/>
            <person name="Tice H."/>
            <person name="Cheng J.F."/>
            <person name="Han C."/>
            <person name="Detter J.C."/>
            <person name="Bruce D."/>
            <person name="Goodwin L."/>
            <person name="Pitluck S."/>
            <person name="Pati A."/>
            <person name="Liolios K."/>
            <person name="Ivanova N."/>
            <person name="Mavromatis K."/>
            <person name="Mikhailova N."/>
            <person name="Chen A."/>
            <person name="Palaniappan K."/>
            <person name="Land M."/>
            <person name="Hauser L."/>
            <person name="Chang Y.J."/>
            <person name="Jeffries C.D."/>
            <person name="Brettin T."/>
            <person name="Goker M."/>
            <person name="Beck B."/>
            <person name="Bristow J."/>
            <person name="Eisen J.A."/>
            <person name="Markowitz V."/>
            <person name="Hugenholtz P."/>
            <person name="Kyrpides N.C."/>
            <person name="Klenk H.P."/>
            <person name="Chen F."/>
        </authorList>
    </citation>
    <scope>NUCLEOTIDE SEQUENCE [LARGE SCALE GENOMIC DNA]</scope>
    <source>
        <strain evidence="3">ATCC 33386 / NCTC 11300</strain>
    </source>
</reference>
<proteinExistence type="predicted"/>